<gene>
    <name evidence="2" type="ordered locus">Ornrh_1579</name>
</gene>
<evidence type="ECO:0000259" key="1">
    <source>
        <dbReference type="Pfam" id="PF06445"/>
    </source>
</evidence>
<dbReference type="SUPFAM" id="SSF55136">
    <property type="entry name" value="Probable bacterial effector-binding domain"/>
    <property type="match status" value="1"/>
</dbReference>
<dbReference type="SUPFAM" id="SSF55961">
    <property type="entry name" value="Bet v1-like"/>
    <property type="match status" value="1"/>
</dbReference>
<dbReference type="EMBL" id="CP003283">
    <property type="protein sequence ID" value="AFL97737.1"/>
    <property type="molecule type" value="Genomic_DNA"/>
</dbReference>
<dbReference type="Proteomes" id="UP000006051">
    <property type="component" value="Chromosome"/>
</dbReference>
<dbReference type="AlphaFoldDB" id="I4A1A3"/>
<dbReference type="Gene3D" id="3.20.80.10">
    <property type="entry name" value="Regulatory factor, effector binding domain"/>
    <property type="match status" value="1"/>
</dbReference>
<dbReference type="KEGG" id="orh:Ornrh_1579"/>
<reference evidence="2 3" key="1">
    <citation type="submission" date="2012-06" db="EMBL/GenBank/DDBJ databases">
        <title>The complete genome of Ornithobacterium rhinotracheale DSM 15997.</title>
        <authorList>
            <consortium name="US DOE Joint Genome Institute (JGI-PGF)"/>
            <person name="Lucas S."/>
            <person name="Copeland A."/>
            <person name="Lapidus A."/>
            <person name="Goodwin L."/>
            <person name="Pitluck S."/>
            <person name="Peters L."/>
            <person name="Mikhailova N."/>
            <person name="Teshima H."/>
            <person name="Kyrpides N."/>
            <person name="Mavromatis K."/>
            <person name="Pagani I."/>
            <person name="Ivanova N."/>
            <person name="Ovchinnikova G."/>
            <person name="Zeytun A."/>
            <person name="Detter J.C."/>
            <person name="Han C."/>
            <person name="Land M."/>
            <person name="Hauser L."/>
            <person name="Markowitz V."/>
            <person name="Cheng J.-F."/>
            <person name="Hugenholtz P."/>
            <person name="Woyke T."/>
            <person name="Wu D."/>
            <person name="Lang E."/>
            <person name="Kopitz M."/>
            <person name="Brambilla E."/>
            <person name="Klenk H.-P."/>
            <person name="Eisen J.A."/>
        </authorList>
    </citation>
    <scope>NUCLEOTIDE SEQUENCE [LARGE SCALE GENOMIC DNA]</scope>
    <source>
        <strain evidence="3">ATCC 51463 / DSM 15997 / CCUG 23171 / LMG 9086</strain>
    </source>
</reference>
<dbReference type="STRING" id="867902.Ornrh_1579"/>
<name>I4A1A3_ORNRL</name>
<dbReference type="InterPro" id="IPR011256">
    <property type="entry name" value="Reg_factor_effector_dom_sf"/>
</dbReference>
<accession>I4A1A3</accession>
<dbReference type="HOGENOM" id="CLU_841550_0_0_10"/>
<protein>
    <recommendedName>
        <fullName evidence="1">GyrI-like small molecule binding domain-containing protein</fullName>
    </recommendedName>
</protein>
<dbReference type="eggNOG" id="COG3832">
    <property type="taxonomic scope" value="Bacteria"/>
</dbReference>
<evidence type="ECO:0000313" key="2">
    <source>
        <dbReference type="EMBL" id="AFL97737.1"/>
    </source>
</evidence>
<dbReference type="InterPro" id="IPR029442">
    <property type="entry name" value="GyrI-like"/>
</dbReference>
<keyword evidence="3" id="KW-1185">Reference proteome</keyword>
<feature type="domain" description="GyrI-like small molecule binding" evidence="1">
    <location>
        <begin position="185"/>
        <end position="306"/>
    </location>
</feature>
<evidence type="ECO:0000313" key="3">
    <source>
        <dbReference type="Proteomes" id="UP000006051"/>
    </source>
</evidence>
<dbReference type="GeneID" id="71569659"/>
<dbReference type="eggNOG" id="COG4978">
    <property type="taxonomic scope" value="Bacteria"/>
</dbReference>
<dbReference type="Pfam" id="PF06445">
    <property type="entry name" value="GyrI-like"/>
    <property type="match status" value="1"/>
</dbReference>
<dbReference type="GeneID" id="97258216"/>
<organism evidence="2 3">
    <name type="scientific">Ornithobacterium rhinotracheale (strain ATCC 51463 / DSM 15997 / CCUG 23171 / CIP 104009 / LMG 9086)</name>
    <dbReference type="NCBI Taxonomy" id="867902"/>
    <lineage>
        <taxon>Bacteria</taxon>
        <taxon>Pseudomonadati</taxon>
        <taxon>Bacteroidota</taxon>
        <taxon>Flavobacteriia</taxon>
        <taxon>Flavobacteriales</taxon>
        <taxon>Weeksellaceae</taxon>
        <taxon>Ornithobacterium</taxon>
    </lineage>
</organism>
<sequence length="330" mass="37573">MKKVIILLLVVMIGIVIFPVFLPKSTHEEAEYIYEANPKKVYDYFNNLKKMSQWFGWSGDDIETNAQFSTPAEGVGAYFKWSHENGEGGSVTITDAKENQFVGYNLSFGEEKGNTSEAIFQVLDDGKVKVIWTFDSAEVSYPFQVYAFFMRRSIKKNLQEGLEKLDELIKKEQAENGGDVQARAIREVREPAHKLFGVMQTTDANDESEYRTAVGEALGMVESYLIDENSVSPTQINGDVVYFLKRNASENNFVAGFFTEANVPQKEGMQYVEIPAYKCLTITVNNNTEDIKKAYQDLEKYAQEKGFYTLQSSWQIIREDQVQIYIPLGQ</sequence>
<dbReference type="RefSeq" id="WP_014791288.1">
    <property type="nucleotide sequence ID" value="NC_018016.1"/>
</dbReference>
<proteinExistence type="predicted"/>